<keyword evidence="10" id="KW-1185">Reference proteome</keyword>
<feature type="domain" description="Acyl-CoA dehydrogenase/oxidase C-terminal" evidence="6">
    <location>
        <begin position="227"/>
        <end position="363"/>
    </location>
</feature>
<dbReference type="InterPro" id="IPR037069">
    <property type="entry name" value="AcylCoA_DH/ox_N_sf"/>
</dbReference>
<protein>
    <submittedName>
        <fullName evidence="9">Acyl-CoA dehydrogenase family protein</fullName>
        <ecNumber evidence="9">1.-.-.-</ecNumber>
    </submittedName>
</protein>
<dbReference type="Pfam" id="PF02770">
    <property type="entry name" value="Acyl-CoA_dh_M"/>
    <property type="match status" value="1"/>
</dbReference>
<dbReference type="EC" id="1.-.-.-" evidence="9"/>
<proteinExistence type="inferred from homology"/>
<dbReference type="InterPro" id="IPR036250">
    <property type="entry name" value="AcylCo_DH-like_C"/>
</dbReference>
<dbReference type="SUPFAM" id="SSF47203">
    <property type="entry name" value="Acyl-CoA dehydrogenase C-terminal domain-like"/>
    <property type="match status" value="1"/>
</dbReference>
<name>A0ABU9DVW3_9BACL</name>
<evidence type="ECO:0000256" key="2">
    <source>
        <dbReference type="ARBA" id="ARBA00009347"/>
    </source>
</evidence>
<keyword evidence="3 5" id="KW-0285">Flavoprotein</keyword>
<dbReference type="InterPro" id="IPR009100">
    <property type="entry name" value="AcylCoA_DH/oxidase_NM_dom_sf"/>
</dbReference>
<dbReference type="Gene3D" id="1.20.140.10">
    <property type="entry name" value="Butyryl-CoA Dehydrogenase, subunit A, domain 3"/>
    <property type="match status" value="1"/>
</dbReference>
<gene>
    <name evidence="9" type="ORF">WMW72_30525</name>
</gene>
<comment type="similarity">
    <text evidence="2 5">Belongs to the acyl-CoA dehydrogenase family.</text>
</comment>
<accession>A0ABU9DVW3</accession>
<comment type="caution">
    <text evidence="9">The sequence shown here is derived from an EMBL/GenBank/DDBJ whole genome shotgun (WGS) entry which is preliminary data.</text>
</comment>
<evidence type="ECO:0000256" key="5">
    <source>
        <dbReference type="RuleBase" id="RU362125"/>
    </source>
</evidence>
<evidence type="ECO:0000313" key="10">
    <source>
        <dbReference type="Proteomes" id="UP001469365"/>
    </source>
</evidence>
<dbReference type="SUPFAM" id="SSF56645">
    <property type="entry name" value="Acyl-CoA dehydrogenase NM domain-like"/>
    <property type="match status" value="1"/>
</dbReference>
<evidence type="ECO:0000313" key="9">
    <source>
        <dbReference type="EMBL" id="MEK8132243.1"/>
    </source>
</evidence>
<keyword evidence="5 9" id="KW-0560">Oxidoreductase</keyword>
<feature type="domain" description="Acyl-CoA dehydrogenase/oxidase N-terminal" evidence="8">
    <location>
        <begin position="27"/>
        <end position="112"/>
    </location>
</feature>
<dbReference type="Gene3D" id="1.10.540.10">
    <property type="entry name" value="Acyl-CoA dehydrogenase/oxidase, N-terminal domain"/>
    <property type="match status" value="1"/>
</dbReference>
<dbReference type="EMBL" id="JBBPCC010000027">
    <property type="protein sequence ID" value="MEK8132243.1"/>
    <property type="molecule type" value="Genomic_DNA"/>
</dbReference>
<dbReference type="InterPro" id="IPR013786">
    <property type="entry name" value="AcylCoA_DH/ox_N"/>
</dbReference>
<dbReference type="Pfam" id="PF02771">
    <property type="entry name" value="Acyl-CoA_dh_N"/>
    <property type="match status" value="1"/>
</dbReference>
<sequence length="371" mass="39229">MTTISLQPDAALSTLLHILDEQAPLSDETGQTRPESLSALRQSGILGSIVPREYGGGGQTLLDAARLIEKVATVDPSIAIVLHQHFLVVTSLVNKGSEKQKQTYLPALASGELVAASAWSESGSGGKQTVGIRQDDGSWVIDGVKTFTTGAGLADLYLVLVTTEQSHEESPKGAASQTFFLIEKDQVVAVGAETGLSGMRGSSTRYIEFHSTVVTADHVLGEVGGSGAVKVALRESGLSLGAISVGISEAAFQIALDYAKKKGLSGSQSLQVRLSELHMWIDAARSLVEKVASRSSGNLKASASHSKILASDVSEKVCREVQQIVGGSGYIRGHKIERLYRDARGVTLMGPVNYLAREMVGRELVSEPYRG</sequence>
<dbReference type="Pfam" id="PF00441">
    <property type="entry name" value="Acyl-CoA_dh_1"/>
    <property type="match status" value="1"/>
</dbReference>
<evidence type="ECO:0000259" key="7">
    <source>
        <dbReference type="Pfam" id="PF02770"/>
    </source>
</evidence>
<evidence type="ECO:0000256" key="4">
    <source>
        <dbReference type="ARBA" id="ARBA00022827"/>
    </source>
</evidence>
<organism evidence="9 10">
    <name type="scientific">Paenibacillus filicis</name>
    <dbReference type="NCBI Taxonomy" id="669464"/>
    <lineage>
        <taxon>Bacteria</taxon>
        <taxon>Bacillati</taxon>
        <taxon>Bacillota</taxon>
        <taxon>Bacilli</taxon>
        <taxon>Bacillales</taxon>
        <taxon>Paenibacillaceae</taxon>
        <taxon>Paenibacillus</taxon>
    </lineage>
</organism>
<dbReference type="PIRSF" id="PIRSF016578">
    <property type="entry name" value="HsaA"/>
    <property type="match status" value="1"/>
</dbReference>
<evidence type="ECO:0000259" key="6">
    <source>
        <dbReference type="Pfam" id="PF00441"/>
    </source>
</evidence>
<evidence type="ECO:0000256" key="1">
    <source>
        <dbReference type="ARBA" id="ARBA00001974"/>
    </source>
</evidence>
<keyword evidence="4 5" id="KW-0274">FAD</keyword>
<dbReference type="Proteomes" id="UP001469365">
    <property type="component" value="Unassembled WGS sequence"/>
</dbReference>
<dbReference type="RefSeq" id="WP_341419367.1">
    <property type="nucleotide sequence ID" value="NZ_JBBPCC010000027.1"/>
</dbReference>
<dbReference type="InterPro" id="IPR009075">
    <property type="entry name" value="AcylCo_DH/oxidase_C"/>
</dbReference>
<dbReference type="InterPro" id="IPR006091">
    <property type="entry name" value="Acyl-CoA_Oxase/DH_mid-dom"/>
</dbReference>
<comment type="cofactor">
    <cofactor evidence="1 5">
        <name>FAD</name>
        <dbReference type="ChEBI" id="CHEBI:57692"/>
    </cofactor>
</comment>
<dbReference type="PANTHER" id="PTHR43884:SF19">
    <property type="entry name" value="ACYL-COA DEHYDROGENASE FADE4-RELATED"/>
    <property type="match status" value="1"/>
</dbReference>
<reference evidence="9 10" key="1">
    <citation type="submission" date="2024-04" db="EMBL/GenBank/DDBJ databases">
        <title>draft genome sequnece of Paenibacillus filicis.</title>
        <authorList>
            <person name="Kim D.-U."/>
        </authorList>
    </citation>
    <scope>NUCLEOTIDE SEQUENCE [LARGE SCALE GENOMIC DNA]</scope>
    <source>
        <strain evidence="9 10">KACC14197</strain>
    </source>
</reference>
<evidence type="ECO:0000256" key="3">
    <source>
        <dbReference type="ARBA" id="ARBA00022630"/>
    </source>
</evidence>
<dbReference type="Gene3D" id="2.40.110.10">
    <property type="entry name" value="Butyryl-CoA Dehydrogenase, subunit A, domain 2"/>
    <property type="match status" value="1"/>
</dbReference>
<evidence type="ECO:0000259" key="8">
    <source>
        <dbReference type="Pfam" id="PF02771"/>
    </source>
</evidence>
<dbReference type="InterPro" id="IPR046373">
    <property type="entry name" value="Acyl-CoA_Oxase/DH_mid-dom_sf"/>
</dbReference>
<feature type="domain" description="Acyl-CoA oxidase/dehydrogenase middle" evidence="7">
    <location>
        <begin position="128"/>
        <end position="210"/>
    </location>
</feature>
<dbReference type="GO" id="GO:0016491">
    <property type="term" value="F:oxidoreductase activity"/>
    <property type="evidence" value="ECO:0007669"/>
    <property type="project" value="UniProtKB-KW"/>
</dbReference>
<dbReference type="PANTHER" id="PTHR43884">
    <property type="entry name" value="ACYL-COA DEHYDROGENASE"/>
    <property type="match status" value="1"/>
</dbReference>